<dbReference type="PANTHER" id="PTHR21708">
    <property type="entry name" value="PROBABLE 2-DEHYDROPANTOATE 2-REDUCTASE"/>
    <property type="match status" value="1"/>
</dbReference>
<evidence type="ECO:0000313" key="4">
    <source>
        <dbReference type="Proteomes" id="UP000422572"/>
    </source>
</evidence>
<dbReference type="Gene3D" id="3.40.50.720">
    <property type="entry name" value="NAD(P)-binding Rossmann-like Domain"/>
    <property type="match status" value="1"/>
</dbReference>
<name>A0A6I6F3I1_9ACTN</name>
<dbReference type="PANTHER" id="PTHR21708:SF26">
    <property type="entry name" value="2-DEHYDROPANTOATE 2-REDUCTASE"/>
    <property type="match status" value="1"/>
</dbReference>
<proteinExistence type="predicted"/>
<dbReference type="SUPFAM" id="SSF51735">
    <property type="entry name" value="NAD(P)-binding Rossmann-fold domains"/>
    <property type="match status" value="1"/>
</dbReference>
<feature type="domain" description="Ketopantoate reductase C-terminal" evidence="2">
    <location>
        <begin position="187"/>
        <end position="301"/>
    </location>
</feature>
<dbReference type="Pfam" id="PF08546">
    <property type="entry name" value="ApbA_C"/>
    <property type="match status" value="1"/>
</dbReference>
<dbReference type="EMBL" id="CP034279">
    <property type="protein sequence ID" value="QGV77204.1"/>
    <property type="molecule type" value="Genomic_DNA"/>
</dbReference>
<dbReference type="Pfam" id="PF02558">
    <property type="entry name" value="ApbA"/>
    <property type="match status" value="1"/>
</dbReference>
<feature type="domain" description="Ketopantoate reductase N-terminal" evidence="1">
    <location>
        <begin position="4"/>
        <end position="145"/>
    </location>
</feature>
<evidence type="ECO:0000259" key="1">
    <source>
        <dbReference type="Pfam" id="PF02558"/>
    </source>
</evidence>
<dbReference type="InterPro" id="IPR008927">
    <property type="entry name" value="6-PGluconate_DH-like_C_sf"/>
</dbReference>
<dbReference type="Proteomes" id="UP000422572">
    <property type="component" value="Chromosome"/>
</dbReference>
<dbReference type="InterPro" id="IPR036291">
    <property type="entry name" value="NAD(P)-bd_dom_sf"/>
</dbReference>
<dbReference type="InterPro" id="IPR013332">
    <property type="entry name" value="KPR_N"/>
</dbReference>
<keyword evidence="4" id="KW-1185">Reference proteome</keyword>
<dbReference type="GO" id="GO:0005737">
    <property type="term" value="C:cytoplasm"/>
    <property type="evidence" value="ECO:0007669"/>
    <property type="project" value="TreeGrafter"/>
</dbReference>
<evidence type="ECO:0000259" key="2">
    <source>
        <dbReference type="Pfam" id="PF08546"/>
    </source>
</evidence>
<gene>
    <name evidence="3" type="ORF">EIZ62_02260</name>
</gene>
<evidence type="ECO:0000313" key="3">
    <source>
        <dbReference type="EMBL" id="QGV77204.1"/>
    </source>
</evidence>
<dbReference type="AlphaFoldDB" id="A0A6I6F3I1"/>
<reference evidence="3 4" key="1">
    <citation type="submission" date="2018-12" db="EMBL/GenBank/DDBJ databases">
        <title>Complete genome sequence of Streptomyces ficellus NRRL8067, the producer of ficellomycin, feldamycin and nojirimycin.</title>
        <authorList>
            <person name="Zhang H."/>
            <person name="Yue R."/>
            <person name="Liu Y."/>
            <person name="Li M."/>
            <person name="Mu H."/>
            <person name="Zhang J."/>
        </authorList>
    </citation>
    <scope>NUCLEOTIDE SEQUENCE [LARGE SCALE GENOMIC DNA]</scope>
    <source>
        <strain evidence="3 4">NRRL 8067</strain>
    </source>
</reference>
<organism evidence="3 4">
    <name type="scientific">Streptomyces ficellus</name>
    <dbReference type="NCBI Taxonomy" id="1977088"/>
    <lineage>
        <taxon>Bacteria</taxon>
        <taxon>Bacillati</taxon>
        <taxon>Actinomycetota</taxon>
        <taxon>Actinomycetes</taxon>
        <taxon>Kitasatosporales</taxon>
        <taxon>Streptomycetaceae</taxon>
        <taxon>Streptomyces</taxon>
    </lineage>
</organism>
<dbReference type="InterPro" id="IPR013328">
    <property type="entry name" value="6PGD_dom2"/>
</dbReference>
<sequence>MRYIIIGAGAVGATIGGRLAQAGKEVVLVARGEHAQALRADGLRLTTAEGTRVHRLPVVTGPADAGRLRRDDVLLLTVKTQGAVAALDAWGDAEVAGGGTAAQRLPVFCLQNGVEGERIALRRFSRVHGVCVWLPSTFLRPGIVSALCAPLTGVLHLGLAAGGSDALCRAVAADLTAAGFGAPVVDDVMRWKYAKLLSNLGNAIQATTGPEAAPAKRALLGRAVREAEAVYAAAGIAYASAAEEAEARDGKAEQPAEVRGGSSWQSLARGTGSIEADYLNGEISLLGRLHGVATPVNDVLRHAANIFARKGLPPGAMSVEDLTALADEATARTAGQPPG</sequence>
<dbReference type="KEGG" id="sfic:EIZ62_02260"/>
<dbReference type="InterPro" id="IPR013752">
    <property type="entry name" value="KPA_reductase"/>
</dbReference>
<dbReference type="OrthoDB" id="9796561at2"/>
<protein>
    <submittedName>
        <fullName evidence="3">Ketopantoate reductase family protein</fullName>
    </submittedName>
</protein>
<dbReference type="SUPFAM" id="SSF48179">
    <property type="entry name" value="6-phosphogluconate dehydrogenase C-terminal domain-like"/>
    <property type="match status" value="1"/>
</dbReference>
<accession>A0A6I6F3I1</accession>
<dbReference type="RefSeq" id="WP_156691025.1">
    <property type="nucleotide sequence ID" value="NZ_CP034279.1"/>
</dbReference>
<dbReference type="Gene3D" id="1.10.1040.10">
    <property type="entry name" value="N-(1-d-carboxylethyl)-l-norvaline Dehydrogenase, domain 2"/>
    <property type="match status" value="1"/>
</dbReference>
<dbReference type="InterPro" id="IPR051402">
    <property type="entry name" value="KPR-Related"/>
</dbReference>